<keyword evidence="1" id="KW-1133">Transmembrane helix</keyword>
<dbReference type="PANTHER" id="PTHR36844">
    <property type="entry name" value="PROTEASE PRSW"/>
    <property type="match status" value="1"/>
</dbReference>
<evidence type="ECO:0000313" key="3">
    <source>
        <dbReference type="Proteomes" id="UP000248741"/>
    </source>
</evidence>
<feature type="transmembrane region" description="Helical" evidence="1">
    <location>
        <begin position="225"/>
        <end position="244"/>
    </location>
</feature>
<dbReference type="KEGG" id="cun:Cul210932_0147"/>
<dbReference type="Pfam" id="PF13367">
    <property type="entry name" value="PrsW-protease"/>
    <property type="match status" value="1"/>
</dbReference>
<proteinExistence type="predicted"/>
<keyword evidence="1" id="KW-0812">Transmembrane</keyword>
<protein>
    <submittedName>
        <fullName evidence="2">Hypothetical membrane protein</fullName>
    </submittedName>
</protein>
<reference evidence="2 3" key="1">
    <citation type="submission" date="2018-06" db="EMBL/GenBank/DDBJ databases">
        <authorList>
            <consortium name="Pathogen Informatics"/>
            <person name="Doyle S."/>
        </authorList>
    </citation>
    <scope>NUCLEOTIDE SEQUENCE [LARGE SCALE GENOMIC DNA]</scope>
    <source>
        <strain evidence="2 3">NCTC7908</strain>
    </source>
</reference>
<dbReference type="PANTHER" id="PTHR36844:SF1">
    <property type="entry name" value="PROTEASE PRSW"/>
    <property type="match status" value="1"/>
</dbReference>
<feature type="transmembrane region" description="Helical" evidence="1">
    <location>
        <begin position="19"/>
        <end position="42"/>
    </location>
</feature>
<sequence length="299" mass="32264">MSTLVGPVKPAAHPTSISWVMWAIIAISTPVSLFFLGVYILLSPSGAAVGLLCGAAYLIVGTLIFRVSPMWPKAGWKWYLTSLGWGACSSFALVMASAQPIIDLTDKLGWKVVSASFGGAYPEEISKALGVLLILFTFSKISRPWHGFVTGGMVGLGFEVFENLMYGVIGGMTDANSDAPGALFSWGLRSIAGPGLHVFFTAIAGYGIGLAVFTYGWDRVRRFQVAGVALLVAFVFHFCWNLTWEGNLAAIINVIAVSVFLYPLVIYLWIRCHRDAAADLGVIRMTSPLTLVSQVRNDE</sequence>
<accession>A0ABD7MUF0</accession>
<dbReference type="AlphaFoldDB" id="A0ABD7MUF0"/>
<feature type="transmembrane region" description="Helical" evidence="1">
    <location>
        <begin position="48"/>
        <end position="67"/>
    </location>
</feature>
<dbReference type="EMBL" id="LS483400">
    <property type="protein sequence ID" value="SQG52352.1"/>
    <property type="molecule type" value="Genomic_DNA"/>
</dbReference>
<gene>
    <name evidence="2" type="ORF">NCTC7908_01738</name>
</gene>
<feature type="transmembrane region" description="Helical" evidence="1">
    <location>
        <begin position="250"/>
        <end position="270"/>
    </location>
</feature>
<dbReference type="KEGG" id="cuz:Cul05146_0147"/>
<organism evidence="2 3">
    <name type="scientific">Corynebacterium ulcerans</name>
    <dbReference type="NCBI Taxonomy" id="65058"/>
    <lineage>
        <taxon>Bacteria</taxon>
        <taxon>Bacillati</taxon>
        <taxon>Actinomycetota</taxon>
        <taxon>Actinomycetes</taxon>
        <taxon>Mycobacteriales</taxon>
        <taxon>Corynebacteriaceae</taxon>
        <taxon>Corynebacterium</taxon>
    </lineage>
</organism>
<feature type="transmembrane region" description="Helical" evidence="1">
    <location>
        <begin position="79"/>
        <end position="102"/>
    </location>
</feature>
<feature type="transmembrane region" description="Helical" evidence="1">
    <location>
        <begin position="191"/>
        <end position="213"/>
    </location>
</feature>
<evidence type="ECO:0000256" key="1">
    <source>
        <dbReference type="SAM" id="Phobius"/>
    </source>
</evidence>
<keyword evidence="1" id="KW-0472">Membrane</keyword>
<name>A0ABD7MUF0_CORUL</name>
<dbReference type="Proteomes" id="UP000248741">
    <property type="component" value="Chromosome 1"/>
</dbReference>
<dbReference type="InterPro" id="IPR026898">
    <property type="entry name" value="PrsW"/>
</dbReference>
<evidence type="ECO:0000313" key="2">
    <source>
        <dbReference type="EMBL" id="SQG52352.1"/>
    </source>
</evidence>